<dbReference type="EMBL" id="LGYO01000043">
    <property type="protein sequence ID" value="KNZ40807.1"/>
    <property type="molecule type" value="Genomic_DNA"/>
</dbReference>
<dbReference type="CDD" id="cd00009">
    <property type="entry name" value="AAA"/>
    <property type="match status" value="1"/>
</dbReference>
<evidence type="ECO:0000256" key="2">
    <source>
        <dbReference type="ARBA" id="ARBA00022741"/>
    </source>
</evidence>
<dbReference type="Proteomes" id="UP000036873">
    <property type="component" value="Unassembled WGS sequence"/>
</dbReference>
<protein>
    <submittedName>
        <fullName evidence="5">ATP-binding protein</fullName>
    </submittedName>
</protein>
<dbReference type="PIRSF" id="PIRSF003073">
    <property type="entry name" value="DNAC_TnpB_IstB"/>
    <property type="match status" value="1"/>
</dbReference>
<comment type="caution">
    <text evidence="5">The sequence shown here is derived from an EMBL/GenBank/DDBJ whole genome shotgun (WGS) entry which is preliminary data.</text>
</comment>
<organism evidence="5 6">
    <name type="scientific">Acetobacterium bakii</name>
    <dbReference type="NCBI Taxonomy" id="52689"/>
    <lineage>
        <taxon>Bacteria</taxon>
        <taxon>Bacillati</taxon>
        <taxon>Bacillota</taxon>
        <taxon>Clostridia</taxon>
        <taxon>Eubacteriales</taxon>
        <taxon>Eubacteriaceae</taxon>
        <taxon>Acetobacterium</taxon>
    </lineage>
</organism>
<dbReference type="Pfam" id="PF01695">
    <property type="entry name" value="IstB_IS21"/>
    <property type="match status" value="1"/>
</dbReference>
<dbReference type="PANTHER" id="PTHR30050">
    <property type="entry name" value="CHROMOSOMAL REPLICATION INITIATOR PROTEIN DNAA"/>
    <property type="match status" value="1"/>
</dbReference>
<dbReference type="InterPro" id="IPR003593">
    <property type="entry name" value="AAA+_ATPase"/>
</dbReference>
<dbReference type="NCBIfam" id="NF038214">
    <property type="entry name" value="IS21_help_AAA"/>
    <property type="match status" value="1"/>
</dbReference>
<dbReference type="InterPro" id="IPR047661">
    <property type="entry name" value="IstB"/>
</dbReference>
<dbReference type="RefSeq" id="WP_050741323.1">
    <property type="nucleotide sequence ID" value="NZ_LGYO01000043.1"/>
</dbReference>
<gene>
    <name evidence="5" type="ORF">AKG39_15530</name>
</gene>
<dbReference type="InterPro" id="IPR027417">
    <property type="entry name" value="P-loop_NTPase"/>
</dbReference>
<dbReference type="SMART" id="SM00382">
    <property type="entry name" value="AAA"/>
    <property type="match status" value="1"/>
</dbReference>
<dbReference type="AlphaFoldDB" id="A0A0L6TXK6"/>
<name>A0A0L6TXK6_9FIRM</name>
<keyword evidence="2" id="KW-0547">Nucleotide-binding</keyword>
<keyword evidence="3 5" id="KW-0067">ATP-binding</keyword>
<evidence type="ECO:0000259" key="4">
    <source>
        <dbReference type="SMART" id="SM00382"/>
    </source>
</evidence>
<reference evidence="6" key="1">
    <citation type="submission" date="2015-07" db="EMBL/GenBank/DDBJ databases">
        <title>Draft genome sequence of Acetobacterium bakii DSM 8293, a potential psychrophilic chemical producer through syngas fermentation.</title>
        <authorList>
            <person name="Song Y."/>
            <person name="Hwang S."/>
            <person name="Cho B.-K."/>
        </authorList>
    </citation>
    <scope>NUCLEOTIDE SEQUENCE [LARGE SCALE GENOMIC DNA]</scope>
    <source>
        <strain evidence="6">DSM 8239</strain>
    </source>
</reference>
<evidence type="ECO:0000313" key="5">
    <source>
        <dbReference type="EMBL" id="KNZ40807.1"/>
    </source>
</evidence>
<dbReference type="SUPFAM" id="SSF52540">
    <property type="entry name" value="P-loop containing nucleoside triphosphate hydrolases"/>
    <property type="match status" value="1"/>
</dbReference>
<dbReference type="InterPro" id="IPR028350">
    <property type="entry name" value="DNAC/IstB-like"/>
</dbReference>
<dbReference type="GO" id="GO:0006260">
    <property type="term" value="P:DNA replication"/>
    <property type="evidence" value="ECO:0007669"/>
    <property type="project" value="TreeGrafter"/>
</dbReference>
<comment type="similarity">
    <text evidence="1">Belongs to the IS21/IS1162 putative ATP-binding protein family.</text>
</comment>
<evidence type="ECO:0000256" key="3">
    <source>
        <dbReference type="ARBA" id="ARBA00022840"/>
    </source>
</evidence>
<dbReference type="PATRIC" id="fig|52689.4.peg.2630"/>
<dbReference type="Gene3D" id="3.40.50.300">
    <property type="entry name" value="P-loop containing nucleotide triphosphate hydrolases"/>
    <property type="match status" value="1"/>
</dbReference>
<proteinExistence type="inferred from homology"/>
<evidence type="ECO:0000256" key="1">
    <source>
        <dbReference type="ARBA" id="ARBA00008059"/>
    </source>
</evidence>
<dbReference type="PANTHER" id="PTHR30050:SF4">
    <property type="entry name" value="ATP-BINDING PROTEIN RV3427C IN INSERTION SEQUENCE-RELATED"/>
    <property type="match status" value="1"/>
</dbReference>
<dbReference type="GO" id="GO:0005524">
    <property type="term" value="F:ATP binding"/>
    <property type="evidence" value="ECO:0007669"/>
    <property type="project" value="UniProtKB-KW"/>
</dbReference>
<dbReference type="STRING" id="52689.AKG39_15530"/>
<evidence type="ECO:0000313" key="6">
    <source>
        <dbReference type="Proteomes" id="UP000036873"/>
    </source>
</evidence>
<accession>A0A0L6TXK6</accession>
<dbReference type="InterPro" id="IPR002611">
    <property type="entry name" value="IstB_ATP-bd"/>
</dbReference>
<keyword evidence="6" id="KW-1185">Reference proteome</keyword>
<sequence>MTVSPGVNPLHNQIEGYMKQLRLGSLAKEWQSIDFKTREQYLADLLLLELREREVNRINRLVKGAAFPVIKSLADFKWTGQIEIYDQDVSKESLECLDFINDRENLIFMGAVGTGKSHLASALALKACQNGHQVRFYTAARLANILYEKNKKGQFESFIKSLQKLGLLVIDEIGFVPLHMEAAELLYQVIADCYERRSVIVTTNLEFSHWNTVFIGKKVTAAIIDRLVHHSHILIFSGESYRLAQSMKRAGKKVTE</sequence>
<feature type="domain" description="AAA+ ATPase" evidence="4">
    <location>
        <begin position="102"/>
        <end position="234"/>
    </location>
</feature>